<dbReference type="InterPro" id="IPR052529">
    <property type="entry name" value="Bact_Transport_Assoc"/>
</dbReference>
<evidence type="ECO:0000256" key="1">
    <source>
        <dbReference type="SAM" id="Phobius"/>
    </source>
</evidence>
<dbReference type="EMBL" id="JBEPMU010000001">
    <property type="protein sequence ID" value="MET3651211.1"/>
    <property type="molecule type" value="Genomic_DNA"/>
</dbReference>
<feature type="transmembrane region" description="Helical" evidence="1">
    <location>
        <begin position="354"/>
        <end position="375"/>
    </location>
</feature>
<evidence type="ECO:0000313" key="3">
    <source>
        <dbReference type="EMBL" id="MET3651211.1"/>
    </source>
</evidence>
<proteinExistence type="predicted"/>
<keyword evidence="1" id="KW-0812">Transmembrane</keyword>
<reference evidence="3 4" key="1">
    <citation type="submission" date="2024-06" db="EMBL/GenBank/DDBJ databases">
        <title>Sorghum-associated microbial communities from plants grown in Nebraska, USA.</title>
        <authorList>
            <person name="Schachtman D."/>
        </authorList>
    </citation>
    <scope>NUCLEOTIDE SEQUENCE [LARGE SCALE GENOMIC DNA]</scope>
    <source>
        <strain evidence="3 4">1073</strain>
    </source>
</reference>
<feature type="transmembrane region" description="Helical" evidence="1">
    <location>
        <begin position="395"/>
        <end position="414"/>
    </location>
</feature>
<feature type="domain" description="DUF418" evidence="2">
    <location>
        <begin position="301"/>
        <end position="463"/>
    </location>
</feature>
<dbReference type="PANTHER" id="PTHR30590">
    <property type="entry name" value="INNER MEMBRANE PROTEIN"/>
    <property type="match status" value="1"/>
</dbReference>
<feature type="transmembrane region" description="Helical" evidence="1">
    <location>
        <begin position="420"/>
        <end position="439"/>
    </location>
</feature>
<dbReference type="PANTHER" id="PTHR30590:SF2">
    <property type="entry name" value="INNER MEMBRANE PROTEIN"/>
    <property type="match status" value="1"/>
</dbReference>
<comment type="caution">
    <text evidence="3">The sequence shown here is derived from an EMBL/GenBank/DDBJ whole genome shotgun (WGS) entry which is preliminary data.</text>
</comment>
<feature type="transmembrane region" description="Helical" evidence="1">
    <location>
        <begin position="315"/>
        <end position="334"/>
    </location>
</feature>
<feature type="transmembrane region" description="Helical" evidence="1">
    <location>
        <begin position="142"/>
        <end position="169"/>
    </location>
</feature>
<dbReference type="RefSeq" id="WP_354012665.1">
    <property type="nucleotide sequence ID" value="NZ_JBEPMU010000001.1"/>
</dbReference>
<keyword evidence="1" id="KW-1133">Transmembrane helix</keyword>
<keyword evidence="1" id="KW-0472">Membrane</keyword>
<evidence type="ECO:0000259" key="2">
    <source>
        <dbReference type="Pfam" id="PF04235"/>
    </source>
</evidence>
<dbReference type="Pfam" id="PF04235">
    <property type="entry name" value="DUF418"/>
    <property type="match status" value="1"/>
</dbReference>
<keyword evidence="4" id="KW-1185">Reference proteome</keyword>
<evidence type="ECO:0000313" key="4">
    <source>
        <dbReference type="Proteomes" id="UP001549184"/>
    </source>
</evidence>
<name>A0ABV2JQV1_9GAMM</name>
<dbReference type="InterPro" id="IPR007349">
    <property type="entry name" value="DUF418"/>
</dbReference>
<feature type="transmembrane region" description="Helical" evidence="1">
    <location>
        <begin position="181"/>
        <end position="200"/>
    </location>
</feature>
<protein>
    <recommendedName>
        <fullName evidence="2">DUF418 domain-containing protein</fullName>
    </recommendedName>
</protein>
<feature type="transmembrane region" description="Helical" evidence="1">
    <location>
        <begin position="105"/>
        <end position="122"/>
    </location>
</feature>
<feature type="transmembrane region" description="Helical" evidence="1">
    <location>
        <begin position="44"/>
        <end position="68"/>
    </location>
</feature>
<accession>A0ABV2JQV1</accession>
<gene>
    <name evidence="3" type="ORF">ABIC75_000913</name>
</gene>
<dbReference type="Proteomes" id="UP001549184">
    <property type="component" value="Unassembled WGS sequence"/>
</dbReference>
<sequence>MISTTAVPVGFAPEAASATHEHSDPSPVAAAPVKRAERISSIDVLRGFALLGILVLNIDSFGDVHAMYHDIPSGTSLDAFSGPHAHWSLALFYIKWLFFEGKMRGIFSMLFGAGVVLLTSRAEKRGAGGAIADIYLRRNMLLVLFGLIHACLIWGGDILFDYGLVALLFLYPFRKANPKKLLLAGTVMSLLSTFAINVVLHSEHDFSLSREAAVIATKVQQHQPLSASERAEQVAWQARVDTFAKRAAPAQVQQRVAEARQQGYWDGVLDRMQGYFGPGVSNHVVLMGDELAPMLMGMGLFQLGFLTAEVSLATYLWTALIGFGISLPLLAMGVARTYGNGHFFFLTAEEWLFLPYYLTREAGMFAIVSVVMILIKLGAFKRMQRLLAAVGKTALSNYLLTSLLCQFIFIWGPWKLFGTLQYYQLMYVVFGVWALNLAVSPLWLRYFQFGPVEWVWRSLTYGKRQPMLVRGEVR</sequence>
<organism evidence="3 4">
    <name type="scientific">Dyella japonica</name>
    <dbReference type="NCBI Taxonomy" id="231455"/>
    <lineage>
        <taxon>Bacteria</taxon>
        <taxon>Pseudomonadati</taxon>
        <taxon>Pseudomonadota</taxon>
        <taxon>Gammaproteobacteria</taxon>
        <taxon>Lysobacterales</taxon>
        <taxon>Rhodanobacteraceae</taxon>
        <taxon>Dyella</taxon>
    </lineage>
</organism>